<comment type="subcellular location">
    <subcellularLocation>
        <location evidence="1">Cell membrane</location>
        <topology evidence="1">Multi-pass membrane protein</topology>
    </subcellularLocation>
</comment>
<feature type="coiled-coil region" evidence="6">
    <location>
        <begin position="173"/>
        <end position="200"/>
    </location>
</feature>
<feature type="domain" description="SSD" evidence="8">
    <location>
        <begin position="264"/>
        <end position="413"/>
    </location>
</feature>
<proteinExistence type="predicted"/>
<feature type="transmembrane region" description="Helical" evidence="7">
    <location>
        <begin position="625"/>
        <end position="644"/>
    </location>
</feature>
<keyword evidence="2" id="KW-1003">Cell membrane</keyword>
<dbReference type="PROSITE" id="PS50156">
    <property type="entry name" value="SSD"/>
    <property type="match status" value="1"/>
</dbReference>
<evidence type="ECO:0000256" key="5">
    <source>
        <dbReference type="ARBA" id="ARBA00023136"/>
    </source>
</evidence>
<evidence type="ECO:0000313" key="10">
    <source>
        <dbReference type="Proteomes" id="UP000824134"/>
    </source>
</evidence>
<dbReference type="EMBL" id="DXCN01000040">
    <property type="protein sequence ID" value="HIY95033.1"/>
    <property type="molecule type" value="Genomic_DNA"/>
</dbReference>
<evidence type="ECO:0000256" key="4">
    <source>
        <dbReference type="ARBA" id="ARBA00022989"/>
    </source>
</evidence>
<dbReference type="InterPro" id="IPR004869">
    <property type="entry name" value="MMPL_dom"/>
</dbReference>
<feature type="transmembrane region" description="Helical" evidence="7">
    <location>
        <begin position="290"/>
        <end position="311"/>
    </location>
</feature>
<name>A0A9D1ZSR8_9MICC</name>
<keyword evidence="3 7" id="KW-0812">Transmembrane</keyword>
<gene>
    <name evidence="9" type="ORF">H9821_05150</name>
</gene>
<keyword evidence="6" id="KW-0175">Coiled coil</keyword>
<keyword evidence="5 7" id="KW-0472">Membrane</keyword>
<dbReference type="InterPro" id="IPR050545">
    <property type="entry name" value="Mycobact_MmpL"/>
</dbReference>
<keyword evidence="4 7" id="KW-1133">Transmembrane helix</keyword>
<feature type="transmembrane region" description="Helical" evidence="7">
    <location>
        <begin position="467"/>
        <end position="491"/>
    </location>
</feature>
<dbReference type="PANTHER" id="PTHR33406:SF13">
    <property type="entry name" value="MEMBRANE PROTEIN YDFJ"/>
    <property type="match status" value="1"/>
</dbReference>
<evidence type="ECO:0000313" key="9">
    <source>
        <dbReference type="EMBL" id="HIY95033.1"/>
    </source>
</evidence>
<evidence type="ECO:0000256" key="3">
    <source>
        <dbReference type="ARBA" id="ARBA00022692"/>
    </source>
</evidence>
<dbReference type="SUPFAM" id="SSF82866">
    <property type="entry name" value="Multidrug efflux transporter AcrB transmembrane domain"/>
    <property type="match status" value="2"/>
</dbReference>
<dbReference type="PANTHER" id="PTHR33406">
    <property type="entry name" value="MEMBRANE PROTEIN MJ1562-RELATED"/>
    <property type="match status" value="1"/>
</dbReference>
<dbReference type="Pfam" id="PF03176">
    <property type="entry name" value="MMPL"/>
    <property type="match status" value="2"/>
</dbReference>
<reference evidence="9" key="2">
    <citation type="submission" date="2021-04" db="EMBL/GenBank/DDBJ databases">
        <authorList>
            <person name="Gilroy R."/>
        </authorList>
    </citation>
    <scope>NUCLEOTIDE SEQUENCE</scope>
    <source>
        <strain evidence="9">ChiHjej12B11-9195</strain>
    </source>
</reference>
<feature type="transmembrane region" description="Helical" evidence="7">
    <location>
        <begin position="393"/>
        <end position="415"/>
    </location>
</feature>
<feature type="transmembrane region" description="Helical" evidence="7">
    <location>
        <begin position="264"/>
        <end position="283"/>
    </location>
</feature>
<evidence type="ECO:0000256" key="7">
    <source>
        <dbReference type="SAM" id="Phobius"/>
    </source>
</evidence>
<feature type="transmembrane region" description="Helical" evidence="7">
    <location>
        <begin position="656"/>
        <end position="677"/>
    </location>
</feature>
<evidence type="ECO:0000256" key="6">
    <source>
        <dbReference type="SAM" id="Coils"/>
    </source>
</evidence>
<evidence type="ECO:0000256" key="1">
    <source>
        <dbReference type="ARBA" id="ARBA00004651"/>
    </source>
</evidence>
<feature type="coiled-coil region" evidence="6">
    <location>
        <begin position="115"/>
        <end position="149"/>
    </location>
</feature>
<dbReference type="AlphaFoldDB" id="A0A9D1ZSR8"/>
<organism evidence="9 10">
    <name type="scientific">Candidatus Rothia avicola</name>
    <dbReference type="NCBI Taxonomy" id="2840478"/>
    <lineage>
        <taxon>Bacteria</taxon>
        <taxon>Bacillati</taxon>
        <taxon>Actinomycetota</taxon>
        <taxon>Actinomycetes</taxon>
        <taxon>Micrococcales</taxon>
        <taxon>Micrococcaceae</taxon>
        <taxon>Rothia</taxon>
    </lineage>
</organism>
<comment type="caution">
    <text evidence="9">The sequence shown here is derived from an EMBL/GenBank/DDBJ whole genome shotgun (WGS) entry which is preliminary data.</text>
</comment>
<protein>
    <submittedName>
        <fullName evidence="9">MMPL family transporter</fullName>
    </submittedName>
</protein>
<feature type="transmembrane region" description="Helical" evidence="7">
    <location>
        <begin position="363"/>
        <end position="387"/>
    </location>
</feature>
<dbReference type="InterPro" id="IPR000731">
    <property type="entry name" value="SSD"/>
</dbReference>
<feature type="transmembrane region" description="Helical" evidence="7">
    <location>
        <begin position="737"/>
        <end position="757"/>
    </location>
</feature>
<reference evidence="9" key="1">
    <citation type="journal article" date="2021" name="PeerJ">
        <title>Extensive microbial diversity within the chicken gut microbiome revealed by metagenomics and culture.</title>
        <authorList>
            <person name="Gilroy R."/>
            <person name="Ravi A."/>
            <person name="Getino M."/>
            <person name="Pursley I."/>
            <person name="Horton D.L."/>
            <person name="Alikhan N.F."/>
            <person name="Baker D."/>
            <person name="Gharbi K."/>
            <person name="Hall N."/>
            <person name="Watson M."/>
            <person name="Adriaenssens E.M."/>
            <person name="Foster-Nyarko E."/>
            <person name="Jarju S."/>
            <person name="Secka A."/>
            <person name="Antonio M."/>
            <person name="Oren A."/>
            <person name="Chaudhuri R.R."/>
            <person name="La Ragione R."/>
            <person name="Hildebrand F."/>
            <person name="Pallen M.J."/>
        </authorList>
    </citation>
    <scope>NUCLEOTIDE SEQUENCE</scope>
    <source>
        <strain evidence="9">ChiHjej12B11-9195</strain>
    </source>
</reference>
<feature type="transmembrane region" description="Helical" evidence="7">
    <location>
        <begin position="689"/>
        <end position="716"/>
    </location>
</feature>
<dbReference type="Proteomes" id="UP000824134">
    <property type="component" value="Unassembled WGS sequence"/>
</dbReference>
<evidence type="ECO:0000256" key="2">
    <source>
        <dbReference type="ARBA" id="ARBA00022475"/>
    </source>
</evidence>
<dbReference type="Gene3D" id="1.20.1640.10">
    <property type="entry name" value="Multidrug efflux transporter AcrB transmembrane domain"/>
    <property type="match status" value="2"/>
</dbReference>
<accession>A0A9D1ZSR8</accession>
<evidence type="ECO:0000259" key="8">
    <source>
        <dbReference type="PROSITE" id="PS50156"/>
    </source>
</evidence>
<sequence length="818" mass="86070">MTGALRMLGLTAARHARATIVLWLVLLTFAGVGALTLARGATASYTMPGASFEAVREDLQAKIPDNGISSGYVVLEAESGFNDTQKQAIAQAVTTIGQLPEVAGSFDPFVAADAVIQASVQLEDAKAQLAQAKAQIDEGQAQLDAATAALPEGLSAEEIAALAPDVATQEAALAEARTTLRTNQDKVDAAQRELDAVADASMVSEDGTAAIVNIAFNQDTNSLPTSVREEVFSTFDTLKDTGLTVNYSYELDQDVSDVFGISEIIGLVVAFIVLLITLGAVIAAGLPLVLALMGAGTAVALVYTSTTFIGMTATDPVLALMLGLGVGIDYALLILYRFREELRDGADVLDAVGTANSTAGHSVLFAGMTNIIALSALCLTGLPFLAIMGFAGAFAVALVVASSLTLVPAVLSLLGTRLLTRTQRKELTQLNLARTQEIQVPRNRREAFAQIEASYEGWGGFVTRHPFAMTFVAVAVLVLAIIPTTSLRLGLPDGSYQATDSTSYQAYQTISEKFGEGVNGPIIAGLTLTVPGDEARLRDVALDVAGRLKNNKIASVAIVATSDDNATAILALFPTEGPSADSTLATVHSMNEKLEATEKATATTIGLTGSTVANIEISERISQSIPLYLGVVIALCLVLMAFVFRSIIVPVMATIGFLLSTLASFGAVVAVYQWGWLADIFGVTQPGPILAFLPILLIGILFGLSMDYQIFIVSGMRDAHRKGHLAGDAVVLGYKQGGAVVTACGLIMVAVFAGFIFSHLTAVRPIGFTLALGVAMDAFLIRTTFIPATMYLLGEAAWWWPFEKKEHDEEEAPKHIAE</sequence>
<dbReference type="GO" id="GO:0005886">
    <property type="term" value="C:plasma membrane"/>
    <property type="evidence" value="ECO:0007669"/>
    <property type="project" value="UniProtKB-SubCell"/>
</dbReference>
<feature type="transmembrane region" description="Helical" evidence="7">
    <location>
        <begin position="317"/>
        <end position="336"/>
    </location>
</feature>